<comment type="cofactor">
    <cofactor evidence="1 8">
        <name>pyridoxal 5'-phosphate</name>
        <dbReference type="ChEBI" id="CHEBI:597326"/>
    </cofactor>
</comment>
<sequence>MTATNDLRSKLSQVATANLDQSIGNPTSVRMINALAQAQGLINLGSGTPDLPTPQYVLDAVQTGLQGGVIQYTAYDGIAPLREAIAHKLRLENGLDYQPDNIIVTNGAQESIFVLCGALLNPGDEVIVTDPYYSAYRSIVALCGGVTVAVPVTPESGWSWDLRALEAAITPRTKLIIVVSPDNPTGAVVTRTTMEGIAQLAERHDLIVVSDELYEKFLYDGERHFSFAQLPGMLERTITVNGFSKSFGMTGWRVGYLAVPMWLKQVATEIKHMHSISTALPSQLAALAALTGPQTAWLEQREIYAERRGFLLARLDQMRLPFVRTHGSYYVMADIRASGLDSMTFSSALIEQQAVRVGPGSVFGSGAEGFVRLSLMTPRPQMDTALDKLAIFWSQFV</sequence>
<keyword evidence="11" id="KW-1185">Reference proteome</keyword>
<keyword evidence="3 8" id="KW-0032">Aminotransferase</keyword>
<evidence type="ECO:0000256" key="2">
    <source>
        <dbReference type="ARBA" id="ARBA00007441"/>
    </source>
</evidence>
<evidence type="ECO:0000256" key="7">
    <source>
        <dbReference type="ARBA" id="ARBA00057886"/>
    </source>
</evidence>
<dbReference type="Gene3D" id="3.90.1150.10">
    <property type="entry name" value="Aspartate Aminotransferase, domain 1"/>
    <property type="match status" value="1"/>
</dbReference>
<dbReference type="InterPro" id="IPR004838">
    <property type="entry name" value="NHTrfase_class1_PyrdxlP-BS"/>
</dbReference>
<evidence type="ECO:0000256" key="5">
    <source>
        <dbReference type="ARBA" id="ARBA00022898"/>
    </source>
</evidence>
<dbReference type="SUPFAM" id="SSF53383">
    <property type="entry name" value="PLP-dependent transferases"/>
    <property type="match status" value="1"/>
</dbReference>
<dbReference type="GO" id="GO:0033853">
    <property type="term" value="F:aspartate-prephenate aminotransferase activity"/>
    <property type="evidence" value="ECO:0007669"/>
    <property type="project" value="UniProtKB-EC"/>
</dbReference>
<name>A0A553UP45_9DEIO</name>
<gene>
    <name evidence="10" type="ORF">FNU79_14875</name>
</gene>
<evidence type="ECO:0000256" key="8">
    <source>
        <dbReference type="RuleBase" id="RU000481"/>
    </source>
</evidence>
<dbReference type="Gene3D" id="3.40.640.10">
    <property type="entry name" value="Type I PLP-dependent aspartate aminotransferase-like (Major domain)"/>
    <property type="match status" value="1"/>
</dbReference>
<evidence type="ECO:0000313" key="11">
    <source>
        <dbReference type="Proteomes" id="UP000316092"/>
    </source>
</evidence>
<evidence type="ECO:0000256" key="3">
    <source>
        <dbReference type="ARBA" id="ARBA00022576"/>
    </source>
</evidence>
<evidence type="ECO:0000313" key="10">
    <source>
        <dbReference type="EMBL" id="TSA81731.1"/>
    </source>
</evidence>
<proteinExistence type="inferred from homology"/>
<organism evidence="10 11">
    <name type="scientific">Deinococcus detaillensis</name>
    <dbReference type="NCBI Taxonomy" id="2592048"/>
    <lineage>
        <taxon>Bacteria</taxon>
        <taxon>Thermotogati</taxon>
        <taxon>Deinococcota</taxon>
        <taxon>Deinococci</taxon>
        <taxon>Deinococcales</taxon>
        <taxon>Deinococcaceae</taxon>
        <taxon>Deinococcus</taxon>
    </lineage>
</organism>
<dbReference type="PROSITE" id="PS00105">
    <property type="entry name" value="AA_TRANSFER_CLASS_1"/>
    <property type="match status" value="1"/>
</dbReference>
<dbReference type="EC" id="2.6.1.-" evidence="8"/>
<feature type="domain" description="Aminotransferase class I/classII large" evidence="9">
    <location>
        <begin position="41"/>
        <end position="389"/>
    </location>
</feature>
<dbReference type="AlphaFoldDB" id="A0A553UP45"/>
<evidence type="ECO:0000256" key="1">
    <source>
        <dbReference type="ARBA" id="ARBA00001933"/>
    </source>
</evidence>
<comment type="catalytic activity">
    <reaction evidence="6">
        <text>L-arogenate + oxaloacetate = prephenate + L-aspartate</text>
        <dbReference type="Rhea" id="RHEA:20445"/>
        <dbReference type="ChEBI" id="CHEBI:16452"/>
        <dbReference type="ChEBI" id="CHEBI:29934"/>
        <dbReference type="ChEBI" id="CHEBI:29991"/>
        <dbReference type="ChEBI" id="CHEBI:58180"/>
        <dbReference type="EC" id="2.6.1.78"/>
    </reaction>
</comment>
<reference evidence="10 11" key="1">
    <citation type="submission" date="2019-07" db="EMBL/GenBank/DDBJ databases">
        <title>Deinococcus detaillus sp. nov., isolated from humus soil in Antarctica.</title>
        <authorList>
            <person name="Zhang K."/>
        </authorList>
    </citation>
    <scope>NUCLEOTIDE SEQUENCE [LARGE SCALE GENOMIC DNA]</scope>
    <source>
        <strain evidence="10 11">H1</strain>
    </source>
</reference>
<comment type="function">
    <text evidence="7">Catalyzes the reversible conversion of aspartate and 2-oxoglutarate to glutamate and oxaloacetate. Can also transaminate prephenate in the presence of aspartate.</text>
</comment>
<dbReference type="OrthoDB" id="9802328at2"/>
<evidence type="ECO:0000259" key="9">
    <source>
        <dbReference type="Pfam" id="PF00155"/>
    </source>
</evidence>
<dbReference type="RefSeq" id="WP_143721599.1">
    <property type="nucleotide sequence ID" value="NZ_VKDB01000021.1"/>
</dbReference>
<comment type="caution">
    <text evidence="10">The sequence shown here is derived from an EMBL/GenBank/DDBJ whole genome shotgun (WGS) entry which is preliminary data.</text>
</comment>
<dbReference type="GO" id="GO:0006520">
    <property type="term" value="P:amino acid metabolic process"/>
    <property type="evidence" value="ECO:0007669"/>
    <property type="project" value="InterPro"/>
</dbReference>
<dbReference type="EMBL" id="VKDB01000021">
    <property type="protein sequence ID" value="TSA81731.1"/>
    <property type="molecule type" value="Genomic_DNA"/>
</dbReference>
<dbReference type="InterPro" id="IPR050596">
    <property type="entry name" value="AspAT/PAT-like"/>
</dbReference>
<dbReference type="Pfam" id="PF00155">
    <property type="entry name" value="Aminotran_1_2"/>
    <property type="match status" value="1"/>
</dbReference>
<dbReference type="Proteomes" id="UP000316092">
    <property type="component" value="Unassembled WGS sequence"/>
</dbReference>
<evidence type="ECO:0000256" key="6">
    <source>
        <dbReference type="ARBA" id="ARBA00052185"/>
    </source>
</evidence>
<dbReference type="FunFam" id="3.40.640.10:FF:000033">
    <property type="entry name" value="Aspartate aminotransferase"/>
    <property type="match status" value="1"/>
</dbReference>
<dbReference type="InterPro" id="IPR015422">
    <property type="entry name" value="PyrdxlP-dep_Trfase_small"/>
</dbReference>
<comment type="similarity">
    <text evidence="2 8">Belongs to the class-I pyridoxal-phosphate-dependent aminotransferase family.</text>
</comment>
<keyword evidence="5" id="KW-0663">Pyridoxal phosphate</keyword>
<keyword evidence="4 8" id="KW-0808">Transferase</keyword>
<dbReference type="InterPro" id="IPR004839">
    <property type="entry name" value="Aminotransferase_I/II_large"/>
</dbReference>
<dbReference type="CDD" id="cd00609">
    <property type="entry name" value="AAT_like"/>
    <property type="match status" value="1"/>
</dbReference>
<accession>A0A553UP45</accession>
<evidence type="ECO:0000256" key="4">
    <source>
        <dbReference type="ARBA" id="ARBA00022679"/>
    </source>
</evidence>
<dbReference type="InterPro" id="IPR015421">
    <property type="entry name" value="PyrdxlP-dep_Trfase_major"/>
</dbReference>
<dbReference type="PANTHER" id="PTHR46383">
    <property type="entry name" value="ASPARTATE AMINOTRANSFERASE"/>
    <property type="match status" value="1"/>
</dbReference>
<dbReference type="GO" id="GO:0030170">
    <property type="term" value="F:pyridoxal phosphate binding"/>
    <property type="evidence" value="ECO:0007669"/>
    <property type="project" value="InterPro"/>
</dbReference>
<dbReference type="InterPro" id="IPR015424">
    <property type="entry name" value="PyrdxlP-dep_Trfase"/>
</dbReference>
<protein>
    <recommendedName>
        <fullName evidence="8">Aminotransferase</fullName>
        <ecNumber evidence="8">2.6.1.-</ecNumber>
    </recommendedName>
</protein>